<evidence type="ECO:0000256" key="1">
    <source>
        <dbReference type="ARBA" id="ARBA00004429"/>
    </source>
</evidence>
<dbReference type="InterPro" id="IPR042094">
    <property type="entry name" value="T2SS_GspF_sf"/>
</dbReference>
<organism evidence="10 11">
    <name type="scientific">Candidatus Buchananbacteria bacterium RIFCSPHIGHO2_01_FULL_39_8</name>
    <dbReference type="NCBI Taxonomy" id="1797533"/>
    <lineage>
        <taxon>Bacteria</taxon>
        <taxon>Candidatus Buchananiibacteriota</taxon>
    </lineage>
</organism>
<keyword evidence="5 8" id="KW-0812">Transmembrane</keyword>
<keyword evidence="4" id="KW-0997">Cell inner membrane</keyword>
<evidence type="ECO:0000256" key="6">
    <source>
        <dbReference type="ARBA" id="ARBA00022989"/>
    </source>
</evidence>
<gene>
    <name evidence="10" type="ORF">A2731_03615</name>
</gene>
<feature type="domain" description="Type II secretion system protein GspF" evidence="9">
    <location>
        <begin position="231"/>
        <end position="354"/>
    </location>
</feature>
<protein>
    <recommendedName>
        <fullName evidence="9">Type II secretion system protein GspF domain-containing protein</fullName>
    </recommendedName>
</protein>
<keyword evidence="6 8" id="KW-1133">Transmembrane helix</keyword>
<evidence type="ECO:0000256" key="3">
    <source>
        <dbReference type="ARBA" id="ARBA00022475"/>
    </source>
</evidence>
<accession>A0A1G1XSV8</accession>
<keyword evidence="7 8" id="KW-0472">Membrane</keyword>
<comment type="similarity">
    <text evidence="2">Belongs to the GSP F family.</text>
</comment>
<dbReference type="InterPro" id="IPR003004">
    <property type="entry name" value="GspF/PilC"/>
</dbReference>
<dbReference type="PANTHER" id="PTHR30012">
    <property type="entry name" value="GENERAL SECRETION PATHWAY PROTEIN"/>
    <property type="match status" value="1"/>
</dbReference>
<name>A0A1G1XSV8_9BACT</name>
<evidence type="ECO:0000256" key="8">
    <source>
        <dbReference type="SAM" id="Phobius"/>
    </source>
</evidence>
<dbReference type="Gene3D" id="1.20.81.30">
    <property type="entry name" value="Type II secretion system (T2SS), domain F"/>
    <property type="match status" value="2"/>
</dbReference>
<dbReference type="STRING" id="1797533.A2731_03615"/>
<reference evidence="10 11" key="1">
    <citation type="journal article" date="2016" name="Nat. Commun.">
        <title>Thousands of microbial genomes shed light on interconnected biogeochemical processes in an aquifer system.</title>
        <authorList>
            <person name="Anantharaman K."/>
            <person name="Brown C.T."/>
            <person name="Hug L.A."/>
            <person name="Sharon I."/>
            <person name="Castelle C.J."/>
            <person name="Probst A.J."/>
            <person name="Thomas B.C."/>
            <person name="Singh A."/>
            <person name="Wilkins M.J."/>
            <person name="Karaoz U."/>
            <person name="Brodie E.L."/>
            <person name="Williams K.H."/>
            <person name="Hubbard S.S."/>
            <person name="Banfield J.F."/>
        </authorList>
    </citation>
    <scope>NUCLEOTIDE SEQUENCE [LARGE SCALE GENOMIC DNA]</scope>
</reference>
<keyword evidence="3" id="KW-1003">Cell membrane</keyword>
<evidence type="ECO:0000313" key="10">
    <source>
        <dbReference type="EMBL" id="OGY43143.1"/>
    </source>
</evidence>
<dbReference type="InterPro" id="IPR018076">
    <property type="entry name" value="T2SS_GspF_dom"/>
</dbReference>
<comment type="caution">
    <text evidence="10">The sequence shown here is derived from an EMBL/GenBank/DDBJ whole genome shotgun (WGS) entry which is preliminary data.</text>
</comment>
<dbReference type="EMBL" id="MHIC01000053">
    <property type="protein sequence ID" value="OGY43143.1"/>
    <property type="molecule type" value="Genomic_DNA"/>
</dbReference>
<feature type="transmembrane region" description="Helical" evidence="8">
    <location>
        <begin position="170"/>
        <end position="200"/>
    </location>
</feature>
<dbReference type="PANTHER" id="PTHR30012:SF0">
    <property type="entry name" value="TYPE II SECRETION SYSTEM PROTEIN F-RELATED"/>
    <property type="match status" value="1"/>
</dbReference>
<dbReference type="AlphaFoldDB" id="A0A1G1XSV8"/>
<feature type="transmembrane region" description="Helical" evidence="8">
    <location>
        <begin position="128"/>
        <end position="150"/>
    </location>
</feature>
<feature type="transmembrane region" description="Helical" evidence="8">
    <location>
        <begin position="335"/>
        <end position="356"/>
    </location>
</feature>
<comment type="subcellular location">
    <subcellularLocation>
        <location evidence="1">Cell inner membrane</location>
        <topology evidence="1">Multi-pass membrane protein</topology>
    </subcellularLocation>
</comment>
<evidence type="ECO:0000256" key="4">
    <source>
        <dbReference type="ARBA" id="ARBA00022519"/>
    </source>
</evidence>
<feature type="domain" description="Type II secretion system protein GspF" evidence="9">
    <location>
        <begin position="28"/>
        <end position="151"/>
    </location>
</feature>
<proteinExistence type="inferred from homology"/>
<dbReference type="PRINTS" id="PR00812">
    <property type="entry name" value="BCTERIALGSPF"/>
</dbReference>
<dbReference type="GO" id="GO:0005886">
    <property type="term" value="C:plasma membrane"/>
    <property type="evidence" value="ECO:0007669"/>
    <property type="project" value="UniProtKB-SubCell"/>
</dbReference>
<dbReference type="Proteomes" id="UP000176241">
    <property type="component" value="Unassembled WGS sequence"/>
</dbReference>
<dbReference type="Pfam" id="PF00482">
    <property type="entry name" value="T2SSF"/>
    <property type="match status" value="2"/>
</dbReference>
<dbReference type="FunFam" id="1.20.81.30:FF:000001">
    <property type="entry name" value="Type II secretion system protein F"/>
    <property type="match status" value="2"/>
</dbReference>
<evidence type="ECO:0000256" key="7">
    <source>
        <dbReference type="ARBA" id="ARBA00023136"/>
    </source>
</evidence>
<sequence>MALGKALSKILTLFNKFQRVKLAQKIFFVQQLGVMVKTGISLSIALKTLGEQTTAKNFKKILLDLQQEVEKGNLLSKGLEKYQKTFGELFINMIRAGEASGKLEEVLKQLFVQMKKDHDIIAKVRGAMIYPAIVIVMMIVIGILMMIYVIPNITNIFKEIDAPLPLATRVLITISDFTLANGLYLVVALVILITAISFVLRSPKGKYQFHRLILNLPIASRIIRKINIARFCRTLSSLLRTDIPIVQSFEITSRILGNVLYREALLKAKEQIKKGISIEQSLKSHNKLFPPVVLQMVAVGEETGTLDDILEESATFYEEDVAQTMNDLPTIIEPVLMVILGIAVAGMAVAVIMPMYSLGEQL</sequence>
<evidence type="ECO:0000313" key="11">
    <source>
        <dbReference type="Proteomes" id="UP000176241"/>
    </source>
</evidence>
<evidence type="ECO:0000256" key="5">
    <source>
        <dbReference type="ARBA" id="ARBA00022692"/>
    </source>
</evidence>
<evidence type="ECO:0000259" key="9">
    <source>
        <dbReference type="Pfam" id="PF00482"/>
    </source>
</evidence>
<evidence type="ECO:0000256" key="2">
    <source>
        <dbReference type="ARBA" id="ARBA00005745"/>
    </source>
</evidence>